<dbReference type="RefSeq" id="WP_006989840.1">
    <property type="nucleotide sequence ID" value="NZ_JH594606.1"/>
</dbReference>
<reference evidence="2" key="1">
    <citation type="journal article" date="2012" name="Stand. Genomic Sci.">
        <title>Genome sequence of the Antarctic rhodopsins-containing flavobacterium Gillisia limnaea type strain (R-8282(T)).</title>
        <authorList>
            <person name="Riedel T."/>
            <person name="Held B."/>
            <person name="Nolan M."/>
            <person name="Lucas S."/>
            <person name="Lapidus A."/>
            <person name="Tice H."/>
            <person name="Del Rio T.G."/>
            <person name="Cheng J.F."/>
            <person name="Han C."/>
            <person name="Tapia R."/>
            <person name="Goodwin L.A."/>
            <person name="Pitluck S."/>
            <person name="Liolios K."/>
            <person name="Mavromatis K."/>
            <person name="Pagani I."/>
            <person name="Ivanova N."/>
            <person name="Mikhailova N."/>
            <person name="Pati A."/>
            <person name="Chen A."/>
            <person name="Palaniappan K."/>
            <person name="Land M."/>
            <person name="Rohde M."/>
            <person name="Tindall B.J."/>
            <person name="Detter J.C."/>
            <person name="Goker M."/>
            <person name="Bristow J."/>
            <person name="Eisen J.A."/>
            <person name="Markowitz V."/>
            <person name="Hugenholtz P."/>
            <person name="Kyrpides N.C."/>
            <person name="Klenk H.P."/>
            <person name="Woyke T."/>
        </authorList>
    </citation>
    <scope>NUCLEOTIDE SEQUENCE [LARGE SCALE GENOMIC DNA]</scope>
    <source>
        <strain evidence="2">DSM 15749 / LMG 21470 / R-8282</strain>
    </source>
</reference>
<dbReference type="Proteomes" id="UP000003844">
    <property type="component" value="Unassembled WGS sequence"/>
</dbReference>
<dbReference type="AlphaFoldDB" id="H2BS08"/>
<evidence type="ECO:0000313" key="2">
    <source>
        <dbReference type="Proteomes" id="UP000003844"/>
    </source>
</evidence>
<dbReference type="InterPro" id="IPR019853">
    <property type="entry name" value="GldB-like"/>
</dbReference>
<dbReference type="Pfam" id="PF25594">
    <property type="entry name" value="GldB_lipo"/>
    <property type="match status" value="1"/>
</dbReference>
<evidence type="ECO:0000313" key="1">
    <source>
        <dbReference type="EMBL" id="EHQ03534.1"/>
    </source>
</evidence>
<name>H2BS08_GILLR</name>
<sequence length="319" mass="37853">MIKKILLLTGILAMWSCQDQSGISEEIEKISVDFKVERFDEKFSNITPEELPQLKAEYPFLFPERFPDSVWIEKINDTIQQEINTEVSGIYSDFSEEEEQLHSLFQHIKYYYPSFEAPTVLTITSEVDYKNKVLLTPEYLFIALDTYLGKDHKFYLGIQEYLKKNFERNQIIQDVATEFAKEEVPQPEAKTFLANMIYYGKILYLKDRWLPETPNHQKIGYTGEELEWAKKNEAQIWRYFVERQIIFDSDTQLYSRFLYPAPFSKFYLELDNEAPAMLGQFIGWEIVRAYMDEYEVSLQEMLATDAETIFNKAKYKPKK</sequence>
<protein>
    <submittedName>
        <fullName evidence="1">Protein involved in gliding motility GldB</fullName>
    </submittedName>
</protein>
<dbReference type="STRING" id="865937.Gilli_2923"/>
<dbReference type="eggNOG" id="COG5504">
    <property type="taxonomic scope" value="Bacteria"/>
</dbReference>
<dbReference type="OrthoDB" id="976022at2"/>
<proteinExistence type="predicted"/>
<dbReference type="EMBL" id="JH594606">
    <property type="protein sequence ID" value="EHQ03534.1"/>
    <property type="molecule type" value="Genomic_DNA"/>
</dbReference>
<dbReference type="NCBIfam" id="TIGR03514">
    <property type="entry name" value="GldB_lipo"/>
    <property type="match status" value="1"/>
</dbReference>
<gene>
    <name evidence="1" type="ORF">Gilli_2923</name>
</gene>
<dbReference type="HOGENOM" id="CLU_070771_0_0_10"/>
<keyword evidence="2" id="KW-1185">Reference proteome</keyword>
<accession>H2BS08</accession>
<organism evidence="1 2">
    <name type="scientific">Gillisia limnaea (strain DSM 15749 / LMG 21470 / R-8282)</name>
    <dbReference type="NCBI Taxonomy" id="865937"/>
    <lineage>
        <taxon>Bacteria</taxon>
        <taxon>Pseudomonadati</taxon>
        <taxon>Bacteroidota</taxon>
        <taxon>Flavobacteriia</taxon>
        <taxon>Flavobacteriales</taxon>
        <taxon>Flavobacteriaceae</taxon>
        <taxon>Gillisia</taxon>
    </lineage>
</organism>